<dbReference type="InterPro" id="IPR048375">
    <property type="entry name" value="YtxK-like_N"/>
</dbReference>
<evidence type="ECO:0000313" key="4">
    <source>
        <dbReference type="Proteomes" id="UP000040453"/>
    </source>
</evidence>
<dbReference type="Proteomes" id="UP000040453">
    <property type="component" value="Unassembled WGS sequence"/>
</dbReference>
<protein>
    <submittedName>
        <fullName evidence="3">N-6 DNA Methylase</fullName>
    </submittedName>
</protein>
<name>A0A0A1MN63_9BACI</name>
<feature type="domain" description="DNA methylase adenine-specific" evidence="1">
    <location>
        <begin position="94"/>
        <end position="288"/>
    </location>
</feature>
<dbReference type="Gene3D" id="1.10.150.470">
    <property type="match status" value="1"/>
</dbReference>
<accession>A0A0A1MN63</accession>
<dbReference type="InterPro" id="IPR029063">
    <property type="entry name" value="SAM-dependent_MTases_sf"/>
</dbReference>
<dbReference type="RefSeq" id="WP_042535371.1">
    <property type="nucleotide sequence ID" value="NZ_CDGG01000001.1"/>
</dbReference>
<organism evidence="3 4">
    <name type="scientific">Oceanobacillus oncorhynchi</name>
    <dbReference type="NCBI Taxonomy" id="545501"/>
    <lineage>
        <taxon>Bacteria</taxon>
        <taxon>Bacillati</taxon>
        <taxon>Bacillota</taxon>
        <taxon>Bacilli</taxon>
        <taxon>Bacillales</taxon>
        <taxon>Bacillaceae</taxon>
        <taxon>Oceanobacillus</taxon>
    </lineage>
</organism>
<gene>
    <name evidence="3" type="ORF">BN997_04452</name>
</gene>
<feature type="domain" description="YtxK-like N-terminal helical" evidence="2">
    <location>
        <begin position="7"/>
        <end position="85"/>
    </location>
</feature>
<dbReference type="InterPro" id="IPR003356">
    <property type="entry name" value="DNA_methylase_A-5"/>
</dbReference>
<evidence type="ECO:0000313" key="3">
    <source>
        <dbReference type="EMBL" id="CEI84503.1"/>
    </source>
</evidence>
<dbReference type="PANTHER" id="PTHR41313">
    <property type="entry name" value="ADENINE-SPECIFIC METHYLTRANSFERASE"/>
    <property type="match status" value="1"/>
</dbReference>
<dbReference type="InterPro" id="IPR016843">
    <property type="entry name" value="S-AdoMet-dep_Ade-MeTrfase_prd"/>
</dbReference>
<dbReference type="InterPro" id="IPR052933">
    <property type="entry name" value="DNA_Protect_Modify"/>
</dbReference>
<reference evidence="3 4" key="1">
    <citation type="submission" date="2014-11" db="EMBL/GenBank/DDBJ databases">
        <authorList>
            <person name="Urmite Genomes Urmite Genomes"/>
        </authorList>
    </citation>
    <scope>NUCLEOTIDE SEQUENCE [LARGE SCALE GENOMIC DNA]</scope>
    <source>
        <strain evidence="3 4">Oc5</strain>
    </source>
</reference>
<dbReference type="PANTHER" id="PTHR41313:SF1">
    <property type="entry name" value="DNA METHYLASE ADENINE-SPECIFIC DOMAIN-CONTAINING PROTEIN"/>
    <property type="match status" value="1"/>
</dbReference>
<dbReference type="GO" id="GO:0032259">
    <property type="term" value="P:methylation"/>
    <property type="evidence" value="ECO:0007669"/>
    <property type="project" value="UniProtKB-KW"/>
</dbReference>
<dbReference type="AlphaFoldDB" id="A0A0A1MN63"/>
<dbReference type="STRING" id="545501.BN997_04452"/>
<keyword evidence="3" id="KW-0489">Methyltransferase</keyword>
<dbReference type="EMBL" id="CDGG01000001">
    <property type="protein sequence ID" value="CEI84503.1"/>
    <property type="molecule type" value="Genomic_DNA"/>
</dbReference>
<dbReference type="PIRSF" id="PIRSF026567">
    <property type="entry name" value="Adenine_mtase_bact_prd"/>
    <property type="match status" value="1"/>
</dbReference>
<dbReference type="OrthoDB" id="9788159at2"/>
<dbReference type="Gene3D" id="3.40.50.150">
    <property type="entry name" value="Vaccinia Virus protein VP39"/>
    <property type="match status" value="1"/>
</dbReference>
<dbReference type="Pfam" id="PF02384">
    <property type="entry name" value="N6_Mtase"/>
    <property type="match status" value="1"/>
</dbReference>
<proteinExistence type="predicted"/>
<evidence type="ECO:0000259" key="2">
    <source>
        <dbReference type="Pfam" id="PF21106"/>
    </source>
</evidence>
<evidence type="ECO:0000259" key="1">
    <source>
        <dbReference type="Pfam" id="PF02384"/>
    </source>
</evidence>
<keyword evidence="4" id="KW-1185">Reference proteome</keyword>
<sequence>MEQSNVEKLFKSIDEVTEIIQNAKNETYLESLIIALNIILDDGAQDELDDVTKHKVSKPVQTVNEEEFDAETYRKALSLSILKGMKGASQQQHLMTPDTVGFLISYLTNKLIDKKGQISLFDPAGGTANLLTIVLNQLENPFKAYASEVDPALIELAVLNANLQKKEISFYHQDSLRPFLIEPVDMVVTDLPVGYYPDDVTAEEYQLKADKGNSYAHHLFIEQSLKYLKEGGFFIGVIPEFLFDSDQSDKLHAFFQETAHIVGVIRLPETSFKSKNQAKSVLILQKKGYGTKEPKQPLLVQLPSFKNAQAMADIIKQINEWFTSYPNRIK</sequence>
<dbReference type="GO" id="GO:0008170">
    <property type="term" value="F:N-methyltransferase activity"/>
    <property type="evidence" value="ECO:0007669"/>
    <property type="project" value="InterPro"/>
</dbReference>
<dbReference type="Pfam" id="PF21106">
    <property type="entry name" value="YtxK_like"/>
    <property type="match status" value="1"/>
</dbReference>
<keyword evidence="3" id="KW-0808">Transferase</keyword>
<dbReference type="CDD" id="cd02440">
    <property type="entry name" value="AdoMet_MTases"/>
    <property type="match status" value="1"/>
</dbReference>
<dbReference type="SUPFAM" id="SSF53335">
    <property type="entry name" value="S-adenosyl-L-methionine-dependent methyltransferases"/>
    <property type="match status" value="1"/>
</dbReference>
<dbReference type="GO" id="GO:0003677">
    <property type="term" value="F:DNA binding"/>
    <property type="evidence" value="ECO:0007669"/>
    <property type="project" value="InterPro"/>
</dbReference>